<dbReference type="SMART" id="SM00320">
    <property type="entry name" value="WD40"/>
    <property type="match status" value="6"/>
</dbReference>
<feature type="repeat" description="WD" evidence="5">
    <location>
        <begin position="233"/>
        <end position="273"/>
    </location>
</feature>
<dbReference type="PROSITE" id="PS50082">
    <property type="entry name" value="WD_REPEATS_2"/>
    <property type="match status" value="3"/>
</dbReference>
<dbReference type="Gene3D" id="2.130.10.10">
    <property type="entry name" value="YVTN repeat-like/Quinoprotein amine dehydrogenase"/>
    <property type="match status" value="1"/>
</dbReference>
<dbReference type="AlphaFoldDB" id="A0A1Y2A6N1"/>
<dbReference type="InterPro" id="IPR036322">
    <property type="entry name" value="WD40_repeat_dom_sf"/>
</dbReference>
<feature type="domain" description="PFU" evidence="7">
    <location>
        <begin position="373"/>
        <end position="469"/>
    </location>
</feature>
<keyword evidence="3 5" id="KW-0853">WD repeat</keyword>
<dbReference type="CDD" id="cd00200">
    <property type="entry name" value="WD40"/>
    <property type="match status" value="1"/>
</dbReference>
<dbReference type="PANTHER" id="PTHR19849:SF0">
    <property type="entry name" value="PHOSPHOLIPASE A-2-ACTIVATING PROTEIN"/>
    <property type="match status" value="1"/>
</dbReference>
<dbReference type="EMBL" id="MCFA01000008">
    <property type="protein sequence ID" value="ORY18153.1"/>
    <property type="molecule type" value="Genomic_DNA"/>
</dbReference>
<dbReference type="GO" id="GO:0010992">
    <property type="term" value="P:ubiquitin recycling"/>
    <property type="evidence" value="ECO:0007669"/>
    <property type="project" value="TreeGrafter"/>
</dbReference>
<dbReference type="InterPro" id="IPR013535">
    <property type="entry name" value="PUL_dom"/>
</dbReference>
<dbReference type="Gene3D" id="3.10.20.870">
    <property type="entry name" value="PFU (PLAA family ubiquitin binding), C-terminal domain"/>
    <property type="match status" value="1"/>
</dbReference>
<dbReference type="SUPFAM" id="SSF50978">
    <property type="entry name" value="WD40 repeat-like"/>
    <property type="match status" value="1"/>
</dbReference>
<dbReference type="GO" id="GO:0043130">
    <property type="term" value="F:ubiquitin binding"/>
    <property type="evidence" value="ECO:0007669"/>
    <property type="project" value="TreeGrafter"/>
</dbReference>
<protein>
    <submittedName>
        <fullName evidence="9">Polyubiquitin binding protein-like protein</fullName>
    </submittedName>
</protein>
<dbReference type="InterPro" id="IPR038122">
    <property type="entry name" value="PFU_sf"/>
</dbReference>
<dbReference type="Pfam" id="PF00400">
    <property type="entry name" value="WD40"/>
    <property type="match status" value="5"/>
</dbReference>
<evidence type="ECO:0000256" key="6">
    <source>
        <dbReference type="SAM" id="MobiDB-lite"/>
    </source>
</evidence>
<accession>A0A1Y2A6N1</accession>
<dbReference type="STRING" id="1231657.A0A1Y2A6N1"/>
<dbReference type="InterPro" id="IPR001680">
    <property type="entry name" value="WD40_rpt"/>
</dbReference>
<dbReference type="InterPro" id="IPR020472">
    <property type="entry name" value="WD40_PAC1"/>
</dbReference>
<dbReference type="GO" id="GO:0043161">
    <property type="term" value="P:proteasome-mediated ubiquitin-dependent protein catabolic process"/>
    <property type="evidence" value="ECO:0007669"/>
    <property type="project" value="TreeGrafter"/>
</dbReference>
<evidence type="ECO:0000256" key="3">
    <source>
        <dbReference type="ARBA" id="ARBA00022574"/>
    </source>
</evidence>
<name>A0A1Y2A6N1_9PLEO</name>
<dbReference type="OrthoDB" id="10265988at2759"/>
<gene>
    <name evidence="9" type="ORF">BCR34DRAFT_621533</name>
</gene>
<dbReference type="PRINTS" id="PR00320">
    <property type="entry name" value="GPROTEINBRPT"/>
</dbReference>
<evidence type="ECO:0000313" key="9">
    <source>
        <dbReference type="EMBL" id="ORY18153.1"/>
    </source>
</evidence>
<dbReference type="Pfam" id="PF09070">
    <property type="entry name" value="PFU"/>
    <property type="match status" value="1"/>
</dbReference>
<dbReference type="PROSITE" id="PS51396">
    <property type="entry name" value="PUL"/>
    <property type="match status" value="1"/>
</dbReference>
<dbReference type="InterPro" id="IPR015155">
    <property type="entry name" value="PFU"/>
</dbReference>
<evidence type="ECO:0000256" key="1">
    <source>
        <dbReference type="ARBA" id="ARBA00004496"/>
    </source>
</evidence>
<dbReference type="Pfam" id="PF08324">
    <property type="entry name" value="PUL"/>
    <property type="match status" value="1"/>
</dbReference>
<evidence type="ECO:0000256" key="4">
    <source>
        <dbReference type="ARBA" id="ARBA00022737"/>
    </source>
</evidence>
<dbReference type="PROSITE" id="PS50294">
    <property type="entry name" value="WD_REPEATS_REGION"/>
    <property type="match status" value="3"/>
</dbReference>
<organism evidence="9 10">
    <name type="scientific">Clohesyomyces aquaticus</name>
    <dbReference type="NCBI Taxonomy" id="1231657"/>
    <lineage>
        <taxon>Eukaryota</taxon>
        <taxon>Fungi</taxon>
        <taxon>Dikarya</taxon>
        <taxon>Ascomycota</taxon>
        <taxon>Pezizomycotina</taxon>
        <taxon>Dothideomycetes</taxon>
        <taxon>Pleosporomycetidae</taxon>
        <taxon>Pleosporales</taxon>
        <taxon>Lindgomycetaceae</taxon>
        <taxon>Clohesyomyces</taxon>
    </lineage>
</organism>
<dbReference type="FunFam" id="2.130.10.10:FF:000236">
    <property type="entry name" value="Polyubiquitin binding protein (Doa1/Ufd3)"/>
    <property type="match status" value="1"/>
</dbReference>
<dbReference type="InterPro" id="IPR015943">
    <property type="entry name" value="WD40/YVTN_repeat-like_dom_sf"/>
</dbReference>
<comment type="caution">
    <text evidence="9">The sequence shown here is derived from an EMBL/GenBank/DDBJ whole genome shotgun (WGS) entry which is preliminary data.</text>
</comment>
<evidence type="ECO:0000313" key="10">
    <source>
        <dbReference type="Proteomes" id="UP000193144"/>
    </source>
</evidence>
<dbReference type="GO" id="GO:0005634">
    <property type="term" value="C:nucleus"/>
    <property type="evidence" value="ECO:0007669"/>
    <property type="project" value="TreeGrafter"/>
</dbReference>
<keyword evidence="10" id="KW-1185">Reference proteome</keyword>
<reference evidence="9 10" key="1">
    <citation type="submission" date="2016-07" db="EMBL/GenBank/DDBJ databases">
        <title>Pervasive Adenine N6-methylation of Active Genes in Fungi.</title>
        <authorList>
            <consortium name="DOE Joint Genome Institute"/>
            <person name="Mondo S.J."/>
            <person name="Dannebaum R.O."/>
            <person name="Kuo R.C."/>
            <person name="Labutti K."/>
            <person name="Haridas S."/>
            <person name="Kuo A."/>
            <person name="Salamov A."/>
            <person name="Ahrendt S.R."/>
            <person name="Lipzen A."/>
            <person name="Sullivan W."/>
            <person name="Andreopoulos W.B."/>
            <person name="Clum A."/>
            <person name="Lindquist E."/>
            <person name="Daum C."/>
            <person name="Ramamoorthy G.K."/>
            <person name="Gryganskyi A."/>
            <person name="Culley D."/>
            <person name="Magnuson J.K."/>
            <person name="James T.Y."/>
            <person name="O'Malley M.A."/>
            <person name="Stajich J.E."/>
            <person name="Spatafora J.W."/>
            <person name="Visel A."/>
            <person name="Grigoriev I.V."/>
        </authorList>
    </citation>
    <scope>NUCLEOTIDE SEQUENCE [LARGE SCALE GENOMIC DNA]</scope>
    <source>
        <strain evidence="9 10">CBS 115471</strain>
    </source>
</reference>
<evidence type="ECO:0000256" key="5">
    <source>
        <dbReference type="PROSITE-ProRule" id="PRU00221"/>
    </source>
</evidence>
<dbReference type="InterPro" id="IPR011989">
    <property type="entry name" value="ARM-like"/>
</dbReference>
<feature type="domain" description="PUL" evidence="8">
    <location>
        <begin position="500"/>
        <end position="768"/>
    </location>
</feature>
<evidence type="ECO:0000259" key="8">
    <source>
        <dbReference type="PROSITE" id="PS51396"/>
    </source>
</evidence>
<sequence>MGEFKLSASLRGHEDDVRSVAFPHPDAVLSASRDRSVRLWKREQGSPPKFDSTIVTHGTEFINAVTFVPPTSEHPDGLIVSGGKDTIIDVRSPNKVPDDNADALLLGHASNVCALDASADGKFIVSGSWDTDARLWTVGKWDSSVVLDGHTASVWAVLAYSDKLIITGCADQKIRIFRYSGGEAANTITTGDVVRSLCRLPTTPQENGPQFASAGNDAVIRLWTLKGQQLATLNGHENFIYSLATLSDGRLASSSEDRTVRIWNWGSRQCLQTITHPAISVWSVAAAPNGDIVTGASDRVARVFTQAEERVADAATIAEFNDAVSQSAIPQQAVENFNKEKLPGPEFLTQKSGTKEGQVQMINEANGNVAAYQWSTAANQWLLVGTVVDNASSSGRKITYQGKEYDYVFDVDIEDGKPPLKLPYNLSQNQYEVARKFCEDNKLPLTYLDQVTNFIVQNTQGATLGQSGGQGADPWGTESRYRPGDAAQNAPPSAPASRPKVLPQKEYLDIMNANLKLVYKKLQEFNKELVEGGHKDLSFNPEDIEVLDSAMIQMENNHQKVDLSGIDLIVKAATIWPPEKRLPALDLLRLLTASGHPVQYLAEVHESFVDSLQEAGIFESSSVVNNAMMAVRSFVNLFKTQPGRVIADKQFDKIHSNIQPFITSPNRNMIIAITTLYINYAVMLKQSEEKNADRALTLLDDVSKILSNATDSEAVYRALVAAGTLLTLGDDFCEAGRDVFSLGTAVARAQDKVKEPRVKNVVAEIQEKLKV</sequence>
<evidence type="ECO:0000259" key="7">
    <source>
        <dbReference type="PROSITE" id="PS51394"/>
    </source>
</evidence>
<proteinExistence type="predicted"/>
<feature type="repeat" description="WD" evidence="5">
    <location>
        <begin position="105"/>
        <end position="138"/>
    </location>
</feature>
<keyword evidence="2" id="KW-0963">Cytoplasm</keyword>
<dbReference type="PANTHER" id="PTHR19849">
    <property type="entry name" value="PHOSPHOLIPASE A-2-ACTIVATING PROTEIN"/>
    <property type="match status" value="1"/>
</dbReference>
<dbReference type="Proteomes" id="UP000193144">
    <property type="component" value="Unassembled WGS sequence"/>
</dbReference>
<keyword evidence="4" id="KW-0677">Repeat</keyword>
<comment type="subcellular location">
    <subcellularLocation>
        <location evidence="1">Cytoplasm</location>
    </subcellularLocation>
</comment>
<feature type="repeat" description="WD" evidence="5">
    <location>
        <begin position="10"/>
        <end position="50"/>
    </location>
</feature>
<dbReference type="GO" id="GO:0005737">
    <property type="term" value="C:cytoplasm"/>
    <property type="evidence" value="ECO:0007669"/>
    <property type="project" value="UniProtKB-SubCell"/>
</dbReference>
<dbReference type="PROSITE" id="PS51394">
    <property type="entry name" value="PFU"/>
    <property type="match status" value="1"/>
</dbReference>
<feature type="compositionally biased region" description="Low complexity" evidence="6">
    <location>
        <begin position="486"/>
        <end position="499"/>
    </location>
</feature>
<evidence type="ECO:0000256" key="2">
    <source>
        <dbReference type="ARBA" id="ARBA00022490"/>
    </source>
</evidence>
<feature type="region of interest" description="Disordered" evidence="6">
    <location>
        <begin position="462"/>
        <end position="500"/>
    </location>
</feature>
<dbReference type="Gene3D" id="1.25.10.10">
    <property type="entry name" value="Leucine-rich Repeat Variant"/>
    <property type="match status" value="1"/>
</dbReference>